<evidence type="ECO:0000313" key="11">
    <source>
        <dbReference type="EMBL" id="ARU14987.1"/>
    </source>
</evidence>
<evidence type="ECO:0000256" key="7">
    <source>
        <dbReference type="RuleBase" id="RU364038"/>
    </source>
</evidence>
<evidence type="ECO:0000313" key="12">
    <source>
        <dbReference type="Proteomes" id="UP000195807"/>
    </source>
</evidence>
<dbReference type="SUPFAM" id="SSF52833">
    <property type="entry name" value="Thioredoxin-like"/>
    <property type="match status" value="1"/>
</dbReference>
<feature type="domain" description="Disulphide bond isomerase DsbC/G N-terminal" evidence="9">
    <location>
        <begin position="51"/>
        <end position="118"/>
    </location>
</feature>
<protein>
    <recommendedName>
        <fullName evidence="7">Thiol:disulfide interchange protein</fullName>
    </recommendedName>
</protein>
<organism evidence="11 12">
    <name type="scientific">Croceicoccus marinus</name>
    <dbReference type="NCBI Taxonomy" id="450378"/>
    <lineage>
        <taxon>Bacteria</taxon>
        <taxon>Pseudomonadati</taxon>
        <taxon>Pseudomonadota</taxon>
        <taxon>Alphaproteobacteria</taxon>
        <taxon>Sphingomonadales</taxon>
        <taxon>Erythrobacteraceae</taxon>
        <taxon>Croceicoccus</taxon>
    </lineage>
</organism>
<evidence type="ECO:0000256" key="2">
    <source>
        <dbReference type="ARBA" id="ARBA00009813"/>
    </source>
</evidence>
<keyword evidence="5" id="KW-1015">Disulfide bond</keyword>
<dbReference type="CDD" id="cd03020">
    <property type="entry name" value="DsbA_DsbC_DsbG"/>
    <property type="match status" value="1"/>
</dbReference>
<comment type="subcellular location">
    <subcellularLocation>
        <location evidence="1 7">Periplasm</location>
    </subcellularLocation>
</comment>
<dbReference type="InterPro" id="IPR033954">
    <property type="entry name" value="DiS-bond_Isoase_DsbC/G"/>
</dbReference>
<evidence type="ECO:0000256" key="5">
    <source>
        <dbReference type="ARBA" id="ARBA00023157"/>
    </source>
</evidence>
<proteinExistence type="inferred from homology"/>
<dbReference type="InterPro" id="IPR012336">
    <property type="entry name" value="Thioredoxin-like_fold"/>
</dbReference>
<dbReference type="Gene3D" id="3.40.30.10">
    <property type="entry name" value="Glutaredoxin"/>
    <property type="match status" value="1"/>
</dbReference>
<dbReference type="PANTHER" id="PTHR35272">
    <property type="entry name" value="THIOL:DISULFIDE INTERCHANGE PROTEIN DSBC-RELATED"/>
    <property type="match status" value="1"/>
</dbReference>
<keyword evidence="6 7" id="KW-0676">Redox-active center</keyword>
<dbReference type="InterPro" id="IPR036249">
    <property type="entry name" value="Thioredoxin-like_sf"/>
</dbReference>
<reference evidence="11 12" key="1">
    <citation type="submission" date="2017-01" db="EMBL/GenBank/DDBJ databases">
        <title>Complete genome sequence of esterase-producing bacterium Croceicoccus marinus E4A9.</title>
        <authorList>
            <person name="Wu Y.-H."/>
            <person name="Cheng H."/>
            <person name="Xu L."/>
            <person name="Huo Y.-Y."/>
            <person name="Wang C.-S."/>
            <person name="Xu X.-W."/>
        </authorList>
    </citation>
    <scope>NUCLEOTIDE SEQUENCE [LARGE SCALE GENOMIC DNA]</scope>
    <source>
        <strain evidence="11 12">E4A9</strain>
    </source>
</reference>
<evidence type="ECO:0000256" key="1">
    <source>
        <dbReference type="ARBA" id="ARBA00004418"/>
    </source>
</evidence>
<dbReference type="Pfam" id="PF13098">
    <property type="entry name" value="Thioredoxin_2"/>
    <property type="match status" value="1"/>
</dbReference>
<gene>
    <name evidence="11" type="ORF">A9D14_00845</name>
</gene>
<dbReference type="InterPro" id="IPR018950">
    <property type="entry name" value="DiS-bond_isomerase_DsbC/G_N"/>
</dbReference>
<evidence type="ECO:0000256" key="8">
    <source>
        <dbReference type="SAM" id="MobiDB-lite"/>
    </source>
</evidence>
<feature type="domain" description="Thioredoxin-like fold" evidence="10">
    <location>
        <begin position="175"/>
        <end position="291"/>
    </location>
</feature>
<evidence type="ECO:0000256" key="6">
    <source>
        <dbReference type="ARBA" id="ARBA00023284"/>
    </source>
</evidence>
<dbReference type="GO" id="GO:0042597">
    <property type="term" value="C:periplasmic space"/>
    <property type="evidence" value="ECO:0007669"/>
    <property type="project" value="UniProtKB-SubCell"/>
</dbReference>
<dbReference type="OrthoDB" id="12976at2"/>
<dbReference type="InterPro" id="IPR009094">
    <property type="entry name" value="DiS-bond_isomerase_DsbC/G_N_sf"/>
</dbReference>
<comment type="similarity">
    <text evidence="2 7">Belongs to the thioredoxin family. DsbC subfamily.</text>
</comment>
<dbReference type="STRING" id="450378.GCA_001661675_00170"/>
<dbReference type="SUPFAM" id="SSF54423">
    <property type="entry name" value="DsbC/DsbG N-terminal domain-like"/>
    <property type="match status" value="1"/>
</dbReference>
<dbReference type="Gene3D" id="3.10.450.70">
    <property type="entry name" value="Disulphide bond isomerase, DsbC/G, N-terminal"/>
    <property type="match status" value="1"/>
</dbReference>
<comment type="function">
    <text evidence="7">Required for disulfide bond formation in some periplasmic proteins. Acts by transferring its disulfide bond to other proteins and is reduced in the process.</text>
</comment>
<evidence type="ECO:0000259" key="9">
    <source>
        <dbReference type="Pfam" id="PF10411"/>
    </source>
</evidence>
<dbReference type="InterPro" id="IPR051470">
    <property type="entry name" value="Thiol:disulfide_interchange"/>
</dbReference>
<dbReference type="Proteomes" id="UP000195807">
    <property type="component" value="Chromosome"/>
</dbReference>
<evidence type="ECO:0000256" key="3">
    <source>
        <dbReference type="ARBA" id="ARBA00022729"/>
    </source>
</evidence>
<dbReference type="KEGG" id="cman:A9D14_00845"/>
<keyword evidence="3 7" id="KW-0732">Signal</keyword>
<accession>A0A1Z1F8D7</accession>
<feature type="region of interest" description="Disordered" evidence="8">
    <location>
        <begin position="135"/>
        <end position="154"/>
    </location>
</feature>
<keyword evidence="12" id="KW-1185">Reference proteome</keyword>
<evidence type="ECO:0000256" key="4">
    <source>
        <dbReference type="ARBA" id="ARBA00022764"/>
    </source>
</evidence>
<name>A0A1Z1F8D7_9SPHN</name>
<evidence type="ECO:0000259" key="10">
    <source>
        <dbReference type="Pfam" id="PF13098"/>
    </source>
</evidence>
<dbReference type="AlphaFoldDB" id="A0A1Z1F8D7"/>
<keyword evidence="4 7" id="KW-0574">Periplasm</keyword>
<sequence>MTSKPHFAERLRTRARTLSHSRWTKPVAATLAVLALSGATGWGVASFAQGTSAATTEAVREALKVRLPKTAIDAIVCKGLGGLCEVASKQTLFYVDRTARYLVIGRVYDMETRQDLTAARLLELNPDLLAAGAARRSEADSDNSSAPTHAAAPTTVDLSKLSDKGAIHWGPKDGPRVTVFSDFHCGYCKKLEAELKAIGARVEERPISIFGADSRKLAEQVLCARRPEVSLRMAYAGVALASAKSCDVTGLDENEAFAKAHGFGGTPVIVRPSDGAVLEGYRPAEALRAFLTANMKTR</sequence>
<dbReference type="Pfam" id="PF10411">
    <property type="entry name" value="DsbC_N"/>
    <property type="match status" value="1"/>
</dbReference>
<dbReference type="RefSeq" id="WP_066842156.1">
    <property type="nucleotide sequence ID" value="NZ_CP019602.1"/>
</dbReference>
<dbReference type="EMBL" id="CP019602">
    <property type="protein sequence ID" value="ARU14987.1"/>
    <property type="molecule type" value="Genomic_DNA"/>
</dbReference>
<dbReference type="PANTHER" id="PTHR35272:SF3">
    <property type="entry name" value="THIOL:DISULFIDE INTERCHANGE PROTEIN DSBC"/>
    <property type="match status" value="1"/>
</dbReference>